<gene>
    <name evidence="1" type="ORF">LAESUDRAFT_760742</name>
</gene>
<organism evidence="1 2">
    <name type="scientific">Laetiporus sulphureus 93-53</name>
    <dbReference type="NCBI Taxonomy" id="1314785"/>
    <lineage>
        <taxon>Eukaryota</taxon>
        <taxon>Fungi</taxon>
        <taxon>Dikarya</taxon>
        <taxon>Basidiomycota</taxon>
        <taxon>Agaricomycotina</taxon>
        <taxon>Agaricomycetes</taxon>
        <taxon>Polyporales</taxon>
        <taxon>Laetiporus</taxon>
    </lineage>
</organism>
<proteinExistence type="predicted"/>
<dbReference type="RefSeq" id="XP_040762758.1">
    <property type="nucleotide sequence ID" value="XM_040912792.1"/>
</dbReference>
<accession>A0A165DJH5</accession>
<reference evidence="1 2" key="1">
    <citation type="journal article" date="2016" name="Mol. Biol. Evol.">
        <title>Comparative Genomics of Early-Diverging Mushroom-Forming Fungi Provides Insights into the Origins of Lignocellulose Decay Capabilities.</title>
        <authorList>
            <person name="Nagy L.G."/>
            <person name="Riley R."/>
            <person name="Tritt A."/>
            <person name="Adam C."/>
            <person name="Daum C."/>
            <person name="Floudas D."/>
            <person name="Sun H."/>
            <person name="Yadav J.S."/>
            <person name="Pangilinan J."/>
            <person name="Larsson K.H."/>
            <person name="Matsuura K."/>
            <person name="Barry K."/>
            <person name="Labutti K."/>
            <person name="Kuo R."/>
            <person name="Ohm R.A."/>
            <person name="Bhattacharya S.S."/>
            <person name="Shirouzu T."/>
            <person name="Yoshinaga Y."/>
            <person name="Martin F.M."/>
            <person name="Grigoriev I.V."/>
            <person name="Hibbett D.S."/>
        </authorList>
    </citation>
    <scope>NUCLEOTIDE SEQUENCE [LARGE SCALE GENOMIC DNA]</scope>
    <source>
        <strain evidence="1 2">93-53</strain>
    </source>
</reference>
<dbReference type="GeneID" id="63829820"/>
<name>A0A165DJH5_9APHY</name>
<evidence type="ECO:0000313" key="2">
    <source>
        <dbReference type="Proteomes" id="UP000076871"/>
    </source>
</evidence>
<sequence length="108" mass="11850">MATSPEIMPELFPQDEVPDMDARLKLLSMVRKEATEGIIKAKARVSARIKGGSPTFKKGDKVFQQLGVYLAIRGAGFAIEDLADFDHTNVEFNMTHPNHDGPSHPESG</sequence>
<protein>
    <submittedName>
        <fullName evidence="1">Uncharacterized protein</fullName>
    </submittedName>
</protein>
<dbReference type="AlphaFoldDB" id="A0A165DJH5"/>
<evidence type="ECO:0000313" key="1">
    <source>
        <dbReference type="EMBL" id="KZT05018.1"/>
    </source>
</evidence>
<keyword evidence="2" id="KW-1185">Reference proteome</keyword>
<dbReference type="EMBL" id="KV427633">
    <property type="protein sequence ID" value="KZT05018.1"/>
    <property type="molecule type" value="Genomic_DNA"/>
</dbReference>
<dbReference type="InParanoid" id="A0A165DJH5"/>
<dbReference type="Proteomes" id="UP000076871">
    <property type="component" value="Unassembled WGS sequence"/>
</dbReference>